<accession>A0A926KKL3</accession>
<keyword evidence="4" id="KW-0812">Transmembrane</keyword>
<sequence length="541" mass="60578">MVTGDTFVIQDSFYRRIWHINKIIRYLFKSGSRNQSNKQPELNRPQQNLLLMSIDENSQMLRSIYSNCPDVVFRSFTIGGKKKAMLLYIEGLSNIESIDQNVLAPLMQENVQEPENIDRIIEQKIHVSSTKEVKTFEDCIEQISAGNPVLLIDHAMNGRSFNLAKWEKRGVEEPTAEAVVRGPREGFTESIGVNTSLLRRRLRTPKLKFLQRKIGRYTQTEVVVAYVEGLADQTLIEEVLNRLGRIDIDGVLESAYIEEMMEDYPLSFFPQIMNTERPDVAAAGLLEGRVAIVIDGTPFVLIAPITFYSLIQSAEDYYQRFTFSTAIRWLRYAALVISLLLPSLYVAVLTYHQEMVPTSLFFSIAKSREEIPFPVVVEALIMEITFEALREAGVRLPKQIGAAVSIVGALVIGQAAVSAGIVSAPMVMVVAITGIASFMIPRYSAGIALRLLRLPIILMASMLGLLGIMLAVITTVVHLCTIRSFGVPYMSPMGPMKGRDMKDVLMRAPWWMLNTRPHLTGEGDKYRQAPGQKPDPANGTD</sequence>
<feature type="transmembrane region" description="Helical" evidence="4">
    <location>
        <begin position="332"/>
        <end position="351"/>
    </location>
</feature>
<keyword evidence="4" id="KW-1133">Transmembrane helix</keyword>
<dbReference type="AlphaFoldDB" id="A0A926KKL3"/>
<dbReference type="InterPro" id="IPR050768">
    <property type="entry name" value="UPF0353/GerABKA_families"/>
</dbReference>
<feature type="transmembrane region" description="Helical" evidence="4">
    <location>
        <begin position="401"/>
        <end position="421"/>
    </location>
</feature>
<evidence type="ECO:0000256" key="2">
    <source>
        <dbReference type="ARBA" id="ARBA00023136"/>
    </source>
</evidence>
<keyword evidence="6" id="KW-1185">Reference proteome</keyword>
<dbReference type="Proteomes" id="UP000650466">
    <property type="component" value="Unassembled WGS sequence"/>
</dbReference>
<evidence type="ECO:0000256" key="3">
    <source>
        <dbReference type="SAM" id="MobiDB-lite"/>
    </source>
</evidence>
<feature type="transmembrane region" description="Helical" evidence="4">
    <location>
        <begin position="427"/>
        <end position="444"/>
    </location>
</feature>
<organism evidence="5 6">
    <name type="scientific">Paenibacillus sedimenti</name>
    <dbReference type="NCBI Taxonomy" id="2770274"/>
    <lineage>
        <taxon>Bacteria</taxon>
        <taxon>Bacillati</taxon>
        <taxon>Bacillota</taxon>
        <taxon>Bacilli</taxon>
        <taxon>Bacillales</taxon>
        <taxon>Paenibacillaceae</taxon>
        <taxon>Paenibacillus</taxon>
    </lineage>
</organism>
<dbReference type="Pfam" id="PF03323">
    <property type="entry name" value="GerA"/>
    <property type="match status" value="1"/>
</dbReference>
<proteinExistence type="inferred from homology"/>
<evidence type="ECO:0000256" key="4">
    <source>
        <dbReference type="SAM" id="Phobius"/>
    </source>
</evidence>
<dbReference type="PANTHER" id="PTHR22550:SF5">
    <property type="entry name" value="LEUCINE ZIPPER PROTEIN 4"/>
    <property type="match status" value="1"/>
</dbReference>
<name>A0A926KKL3_9BACL</name>
<protein>
    <submittedName>
        <fullName evidence="5">Spore germination protein</fullName>
    </submittedName>
</protein>
<dbReference type="GO" id="GO:0016020">
    <property type="term" value="C:membrane"/>
    <property type="evidence" value="ECO:0007669"/>
    <property type="project" value="InterPro"/>
</dbReference>
<comment type="similarity">
    <text evidence="1">Belongs to the GerABKA family.</text>
</comment>
<reference evidence="5" key="1">
    <citation type="submission" date="2020-09" db="EMBL/GenBank/DDBJ databases">
        <title>Draft Genome Sequence of Paenibacillus sp. WST5.</title>
        <authorList>
            <person name="Bao Z."/>
        </authorList>
    </citation>
    <scope>NUCLEOTIDE SEQUENCE</scope>
    <source>
        <strain evidence="5">WST5</strain>
    </source>
</reference>
<dbReference type="PANTHER" id="PTHR22550">
    <property type="entry name" value="SPORE GERMINATION PROTEIN"/>
    <property type="match status" value="1"/>
</dbReference>
<feature type="transmembrane region" description="Helical" evidence="4">
    <location>
        <begin position="456"/>
        <end position="479"/>
    </location>
</feature>
<comment type="caution">
    <text evidence="5">The sequence shown here is derived from an EMBL/GenBank/DDBJ whole genome shotgun (WGS) entry which is preliminary data.</text>
</comment>
<dbReference type="EMBL" id="JACVVD010000002">
    <property type="protein sequence ID" value="MBD0379504.1"/>
    <property type="molecule type" value="Genomic_DNA"/>
</dbReference>
<dbReference type="InterPro" id="IPR004995">
    <property type="entry name" value="Spore_Ger"/>
</dbReference>
<feature type="region of interest" description="Disordered" evidence="3">
    <location>
        <begin position="521"/>
        <end position="541"/>
    </location>
</feature>
<dbReference type="PIRSF" id="PIRSF005690">
    <property type="entry name" value="GerBA"/>
    <property type="match status" value="1"/>
</dbReference>
<dbReference type="GO" id="GO:0009847">
    <property type="term" value="P:spore germination"/>
    <property type="evidence" value="ECO:0007669"/>
    <property type="project" value="InterPro"/>
</dbReference>
<gene>
    <name evidence="5" type="ORF">ICC18_05205</name>
</gene>
<evidence type="ECO:0000256" key="1">
    <source>
        <dbReference type="ARBA" id="ARBA00005278"/>
    </source>
</evidence>
<evidence type="ECO:0000313" key="6">
    <source>
        <dbReference type="Proteomes" id="UP000650466"/>
    </source>
</evidence>
<feature type="transmembrane region" description="Helical" evidence="4">
    <location>
        <begin position="290"/>
        <end position="311"/>
    </location>
</feature>
<keyword evidence="2 4" id="KW-0472">Membrane</keyword>
<evidence type="ECO:0000313" key="5">
    <source>
        <dbReference type="EMBL" id="MBD0379504.1"/>
    </source>
</evidence>